<feature type="region of interest" description="Disordered" evidence="1">
    <location>
        <begin position="1"/>
        <end position="27"/>
    </location>
</feature>
<comment type="caution">
    <text evidence="2">The sequence shown here is derived from an EMBL/GenBank/DDBJ whole genome shotgun (WGS) entry which is preliminary data.</text>
</comment>
<sequence length="175" mass="19915">MRERRTSEASNTSHTSHSSATHSKSEERLKSRIYKLLRVGYKEKEVCKILNITPSRLEEIIHPKRASKRREQELAKGAQRFTNRYNVEIDGASFDQQEDEYVELDAATIQRLNFVPSATSSMVSLPTLSQATIPSDSPRRAFPNSRELHYADVHVGCSWPNPVKSLSRMISSLIN</sequence>
<accession>A0A8J6B040</accession>
<name>A0A8J6B040_9EUKA</name>
<feature type="compositionally biased region" description="Low complexity" evidence="1">
    <location>
        <begin position="8"/>
        <end position="22"/>
    </location>
</feature>
<protein>
    <submittedName>
        <fullName evidence="2">Uncharacterized protein</fullName>
    </submittedName>
</protein>
<reference evidence="2" key="1">
    <citation type="submission" date="2021-05" db="EMBL/GenBank/DDBJ databases">
        <title>A free-living protist that lacks canonical eukaryotic 1 DNA replication and segregation systems.</title>
        <authorList>
            <person name="Salas-Leiva D.E."/>
            <person name="Tromer E.C."/>
            <person name="Curtis B.A."/>
            <person name="Jerlstrom-Hultqvist J."/>
            <person name="Kolisko M."/>
            <person name="Yi Z."/>
            <person name="Salas-Leiva J.S."/>
            <person name="Gallot-Lavallee L."/>
            <person name="Kops G.J.P.L."/>
            <person name="Archibald J.M."/>
            <person name="Simpson A.G.B."/>
            <person name="Roger A.J."/>
        </authorList>
    </citation>
    <scope>NUCLEOTIDE SEQUENCE</scope>
    <source>
        <strain evidence="2">BICM</strain>
    </source>
</reference>
<gene>
    <name evidence="2" type="ORF">J8273_8144</name>
</gene>
<evidence type="ECO:0000256" key="1">
    <source>
        <dbReference type="SAM" id="MobiDB-lite"/>
    </source>
</evidence>
<dbReference type="EMBL" id="JAHDYR010000066">
    <property type="protein sequence ID" value="KAG9390107.1"/>
    <property type="molecule type" value="Genomic_DNA"/>
</dbReference>
<organism evidence="2 3">
    <name type="scientific">Carpediemonas membranifera</name>
    <dbReference type="NCBI Taxonomy" id="201153"/>
    <lineage>
        <taxon>Eukaryota</taxon>
        <taxon>Metamonada</taxon>
        <taxon>Carpediemonas-like organisms</taxon>
        <taxon>Carpediemonas</taxon>
    </lineage>
</organism>
<evidence type="ECO:0000313" key="3">
    <source>
        <dbReference type="Proteomes" id="UP000717585"/>
    </source>
</evidence>
<evidence type="ECO:0000313" key="2">
    <source>
        <dbReference type="EMBL" id="KAG9390107.1"/>
    </source>
</evidence>
<proteinExistence type="predicted"/>
<keyword evidence="3" id="KW-1185">Reference proteome</keyword>
<dbReference type="Proteomes" id="UP000717585">
    <property type="component" value="Unassembled WGS sequence"/>
</dbReference>
<dbReference type="AlphaFoldDB" id="A0A8J6B040"/>